<gene>
    <name evidence="3" type="ORF">D0862_02353</name>
</gene>
<dbReference type="EMBL" id="QWIQ01000043">
    <property type="protein sequence ID" value="RMZ13390.1"/>
    <property type="molecule type" value="Genomic_DNA"/>
</dbReference>
<feature type="compositionally biased region" description="Polar residues" evidence="1">
    <location>
        <begin position="762"/>
        <end position="778"/>
    </location>
</feature>
<feature type="region of interest" description="Disordered" evidence="1">
    <location>
        <begin position="528"/>
        <end position="705"/>
    </location>
</feature>
<keyword evidence="2" id="KW-0732">Signal</keyword>
<evidence type="ECO:0000313" key="3">
    <source>
        <dbReference type="EMBL" id="RMZ13390.1"/>
    </source>
</evidence>
<name>A0A3M7HIX5_HORWE</name>
<feature type="chain" id="PRO_5018222347" evidence="2">
    <location>
        <begin position="19"/>
        <end position="1235"/>
    </location>
</feature>
<feature type="compositionally biased region" description="Gly residues" evidence="1">
    <location>
        <begin position="652"/>
        <end position="664"/>
    </location>
</feature>
<feature type="region of interest" description="Disordered" evidence="1">
    <location>
        <begin position="723"/>
        <end position="790"/>
    </location>
</feature>
<evidence type="ECO:0000256" key="1">
    <source>
        <dbReference type="SAM" id="MobiDB-lite"/>
    </source>
</evidence>
<accession>A0A3M7HIX5</accession>
<reference evidence="3 4" key="1">
    <citation type="journal article" date="2018" name="BMC Genomics">
        <title>Genomic evidence for intraspecific hybridization in a clonal and extremely halotolerant yeast.</title>
        <authorList>
            <person name="Gostincar C."/>
            <person name="Stajich J.E."/>
            <person name="Zupancic J."/>
            <person name="Zalar P."/>
            <person name="Gunde-Cimerman N."/>
        </authorList>
    </citation>
    <scope>NUCLEOTIDE SEQUENCE [LARGE SCALE GENOMIC DNA]</scope>
    <source>
        <strain evidence="3 4">EXF-171</strain>
    </source>
</reference>
<sequence length="1235" mass="128655">MLTVASFVLCCCAALASSTDLGDYVASGIGIRNSTSSEEVQGPGKSSIASFAAASTGSSISKNASIDECFHSWDQWWSASSLEKSGTLIAASTYTTSYTETISAYAGTTEVYTETLSTVSTIKDGAFAIETKTIDTTSLGTLTGAPRSEYTSSNTYTGTVSSTSFATNTLPRPTCYLPSQVSQCEQQWESWISTQLTPAPMPPPHCDIGAGIIDGRPRPGCALQYDQQGASWSSLVSARGPPICSQASIGDALCESVRDNYVHDENYAFKPKDADDAPYFSAGYLGTWVDARAGDFNTSYYWPTSATLGVPSCTLGCGRCAVTGGSVRLIYWPPATTTNNISAPITAPISAPVTAVTLGTTFTSPTLYISYSNVYAANACNDIGSTITDTIVPIPTDKQLSSVYGGTLPCDAHMRYTQAWTATAPFTIEDLYQQPVPYSIYSSQPWCATYLRDRGCGGTCPTTRPYEPILVVPEQILQDMQPEWSSCYGDIRGAYDPPIALQPATTVLGPQEPGITSQESFTVYPSPVALHPHSTIAGPDIPVDPHQADTQSATPASGPDSKTPSPTVTSSLAAKATVEPEGPGSPSDTSGQDGDAGDSAKGEDHPTSSSAGNAGEPVGESTNPAGGSHDGSSESSPGDTSGNGRGAIDPSGNGGASGNGGSSGNGDFSMSSSPGSGAKPAEGTMGTADGSHHRPSKSAAFTADTAAQSQNVGGIVASLLGAGFDSDSTQSESGPPQQASGQGGATNGDRILGSTGLGGHFGSSTQDSDATTRPTTDSGLPVSGTVPVMNPSLQHSLSRVSGQIPAASASTLTPEVFVFGSQTFSVLPTSNSKEVIDLGSESFTLSAGGPATTVEGQEFSMDSSGGGIIVASGERTSTFQPMTAQDGSGNTVVVLGSRTLTASVQTNGRGILSGPSTTLTLSPGGTTVSINGQSINQASNGAVVVQTQDEPTTVEVISGFTAPSFTNTVDISATPSITMSMPEPSDNLTSRRYFIDTMDAIFGFSMALPIVASTGISVTTGVAQGVSEQKKQNADAANDARMLKFHVDTWVEPSQRKGRGASLHHGIVTLHDDKLWVEGKDSTTGWPLNEKHHPFTGFYLAFPDDNRPYTRGLVSTVSVDPPLLNWVFIDSETLELKYSNRSGSLPHHVGSFDWTGEEDGSSITFDEWEGFVALEERPGEWAVYFDLNDDGLKAQKKGRKTVEISLVRRIITGQEVNKWGFKEEGNIGFKKTREA</sequence>
<feature type="compositionally biased region" description="Polar residues" evidence="1">
    <location>
        <begin position="548"/>
        <end position="572"/>
    </location>
</feature>
<feature type="compositionally biased region" description="Polar residues" evidence="1">
    <location>
        <begin position="633"/>
        <end position="642"/>
    </location>
</feature>
<dbReference type="AlphaFoldDB" id="A0A3M7HIX5"/>
<evidence type="ECO:0000313" key="4">
    <source>
        <dbReference type="Proteomes" id="UP000281468"/>
    </source>
</evidence>
<dbReference type="PANTHER" id="PTHR38049:SF1">
    <property type="entry name" value="PROTEIN KINASE DOMAIN-CONTAINING PROTEIN"/>
    <property type="match status" value="1"/>
</dbReference>
<comment type="caution">
    <text evidence="3">The sequence shown here is derived from an EMBL/GenBank/DDBJ whole genome shotgun (WGS) entry which is preliminary data.</text>
</comment>
<protein>
    <submittedName>
        <fullName evidence="3">Uncharacterized protein</fullName>
    </submittedName>
</protein>
<organism evidence="3 4">
    <name type="scientific">Hortaea werneckii</name>
    <name type="common">Black yeast</name>
    <name type="synonym">Cladosporium werneckii</name>
    <dbReference type="NCBI Taxonomy" id="91943"/>
    <lineage>
        <taxon>Eukaryota</taxon>
        <taxon>Fungi</taxon>
        <taxon>Dikarya</taxon>
        <taxon>Ascomycota</taxon>
        <taxon>Pezizomycotina</taxon>
        <taxon>Dothideomycetes</taxon>
        <taxon>Dothideomycetidae</taxon>
        <taxon>Mycosphaerellales</taxon>
        <taxon>Teratosphaeriaceae</taxon>
        <taxon>Hortaea</taxon>
    </lineage>
</organism>
<dbReference type="Proteomes" id="UP000281468">
    <property type="component" value="Unassembled WGS sequence"/>
</dbReference>
<dbReference type="VEuPathDB" id="FungiDB:BTJ68_06746"/>
<feature type="signal peptide" evidence="2">
    <location>
        <begin position="1"/>
        <end position="18"/>
    </location>
</feature>
<evidence type="ECO:0000256" key="2">
    <source>
        <dbReference type="SAM" id="SignalP"/>
    </source>
</evidence>
<feature type="compositionally biased region" description="Low complexity" evidence="1">
    <location>
        <begin position="730"/>
        <end position="740"/>
    </location>
</feature>
<proteinExistence type="predicted"/>
<dbReference type="PANTHER" id="PTHR38049">
    <property type="entry name" value="RICIN B LECTIN DOMAIN-CONTAINING PROTEIN"/>
    <property type="match status" value="1"/>
</dbReference>